<keyword evidence="1" id="KW-1133">Transmembrane helix</keyword>
<feature type="transmembrane region" description="Helical" evidence="1">
    <location>
        <begin position="129"/>
        <end position="152"/>
    </location>
</feature>
<name>A0A0C2WGZ6_SERVB</name>
<dbReference type="Proteomes" id="UP000054097">
    <property type="component" value="Unassembled WGS sequence"/>
</dbReference>
<organism evidence="3 4">
    <name type="scientific">Serendipita vermifera MAFF 305830</name>
    <dbReference type="NCBI Taxonomy" id="933852"/>
    <lineage>
        <taxon>Eukaryota</taxon>
        <taxon>Fungi</taxon>
        <taxon>Dikarya</taxon>
        <taxon>Basidiomycota</taxon>
        <taxon>Agaricomycotina</taxon>
        <taxon>Agaricomycetes</taxon>
        <taxon>Sebacinales</taxon>
        <taxon>Serendipitaceae</taxon>
        <taxon>Serendipita</taxon>
    </lineage>
</organism>
<sequence length="209" mass="23141">MEADGTQGKLRPPATLFGLRGEARAPPGSLNVDANTTAWEVYNSRAMTIDGELIKDWNDSLNTLLIFAALYSAVLTAFIIESMRLLQEDPAIVTRDVLLAISNQLANNTIPAFEPTTFVAPAYAIRINYYFFLSISSSLIAALGAVLALQWVGSYDAGLNQSSPQDRALQRHFRYLGVEKWKMVQIIAFLPGLIFISLFLFFVGLAEWM</sequence>
<dbReference type="Pfam" id="PF20153">
    <property type="entry name" value="DUF6535"/>
    <property type="match status" value="1"/>
</dbReference>
<evidence type="ECO:0000256" key="1">
    <source>
        <dbReference type="SAM" id="Phobius"/>
    </source>
</evidence>
<dbReference type="InterPro" id="IPR045338">
    <property type="entry name" value="DUF6535"/>
</dbReference>
<evidence type="ECO:0000259" key="2">
    <source>
        <dbReference type="Pfam" id="PF20153"/>
    </source>
</evidence>
<reference evidence="4" key="2">
    <citation type="submission" date="2015-01" db="EMBL/GenBank/DDBJ databases">
        <title>Evolutionary Origins and Diversification of the Mycorrhizal Mutualists.</title>
        <authorList>
            <consortium name="DOE Joint Genome Institute"/>
            <consortium name="Mycorrhizal Genomics Consortium"/>
            <person name="Kohler A."/>
            <person name="Kuo A."/>
            <person name="Nagy L.G."/>
            <person name="Floudas D."/>
            <person name="Copeland A."/>
            <person name="Barry K.W."/>
            <person name="Cichocki N."/>
            <person name="Veneault-Fourrey C."/>
            <person name="LaButti K."/>
            <person name="Lindquist E.A."/>
            <person name="Lipzen A."/>
            <person name="Lundell T."/>
            <person name="Morin E."/>
            <person name="Murat C."/>
            <person name="Riley R."/>
            <person name="Ohm R."/>
            <person name="Sun H."/>
            <person name="Tunlid A."/>
            <person name="Henrissat B."/>
            <person name="Grigoriev I.V."/>
            <person name="Hibbett D.S."/>
            <person name="Martin F."/>
        </authorList>
    </citation>
    <scope>NUCLEOTIDE SEQUENCE [LARGE SCALE GENOMIC DNA]</scope>
    <source>
        <strain evidence="4">MAFF 305830</strain>
    </source>
</reference>
<feature type="domain" description="DUF6535" evidence="2">
    <location>
        <begin position="39"/>
        <end position="209"/>
    </location>
</feature>
<accession>A0A0C2WGZ6</accession>
<evidence type="ECO:0000313" key="3">
    <source>
        <dbReference type="EMBL" id="KIM25653.1"/>
    </source>
</evidence>
<protein>
    <recommendedName>
        <fullName evidence="2">DUF6535 domain-containing protein</fullName>
    </recommendedName>
</protein>
<reference evidence="3 4" key="1">
    <citation type="submission" date="2014-04" db="EMBL/GenBank/DDBJ databases">
        <authorList>
            <consortium name="DOE Joint Genome Institute"/>
            <person name="Kuo A."/>
            <person name="Zuccaro A."/>
            <person name="Kohler A."/>
            <person name="Nagy L.G."/>
            <person name="Floudas D."/>
            <person name="Copeland A."/>
            <person name="Barry K.W."/>
            <person name="Cichocki N."/>
            <person name="Veneault-Fourrey C."/>
            <person name="LaButti K."/>
            <person name="Lindquist E.A."/>
            <person name="Lipzen A."/>
            <person name="Lundell T."/>
            <person name="Morin E."/>
            <person name="Murat C."/>
            <person name="Sun H."/>
            <person name="Tunlid A."/>
            <person name="Henrissat B."/>
            <person name="Grigoriev I.V."/>
            <person name="Hibbett D.S."/>
            <person name="Martin F."/>
            <person name="Nordberg H.P."/>
            <person name="Cantor M.N."/>
            <person name="Hua S.X."/>
        </authorList>
    </citation>
    <scope>NUCLEOTIDE SEQUENCE [LARGE SCALE GENOMIC DNA]</scope>
    <source>
        <strain evidence="3 4">MAFF 305830</strain>
    </source>
</reference>
<dbReference type="AlphaFoldDB" id="A0A0C2WGZ6"/>
<gene>
    <name evidence="3" type="ORF">M408DRAFT_331022</name>
</gene>
<feature type="transmembrane region" description="Helical" evidence="1">
    <location>
        <begin position="183"/>
        <end position="206"/>
    </location>
</feature>
<evidence type="ECO:0000313" key="4">
    <source>
        <dbReference type="Proteomes" id="UP000054097"/>
    </source>
</evidence>
<keyword evidence="1" id="KW-0812">Transmembrane</keyword>
<keyword evidence="1" id="KW-0472">Membrane</keyword>
<dbReference type="EMBL" id="KN824312">
    <property type="protein sequence ID" value="KIM25653.1"/>
    <property type="molecule type" value="Genomic_DNA"/>
</dbReference>
<proteinExistence type="predicted"/>
<feature type="transmembrane region" description="Helical" evidence="1">
    <location>
        <begin position="61"/>
        <end position="80"/>
    </location>
</feature>
<dbReference type="OrthoDB" id="3219854at2759"/>
<keyword evidence="4" id="KW-1185">Reference proteome</keyword>
<dbReference type="HOGENOM" id="CLU_018688_1_0_1"/>